<evidence type="ECO:0000313" key="2">
    <source>
        <dbReference type="EMBL" id="KAK2956858.1"/>
    </source>
</evidence>
<protein>
    <submittedName>
        <fullName evidence="2">Uncharacterized protein</fullName>
    </submittedName>
</protein>
<keyword evidence="3" id="KW-1185">Reference proteome</keyword>
<gene>
    <name evidence="2" type="ORF">BLNAU_8135</name>
</gene>
<name>A0ABQ9XZG0_9EUKA</name>
<dbReference type="Proteomes" id="UP001281761">
    <property type="component" value="Unassembled WGS sequence"/>
</dbReference>
<accession>A0ABQ9XZG0</accession>
<comment type="caution">
    <text evidence="2">The sequence shown here is derived from an EMBL/GenBank/DDBJ whole genome shotgun (WGS) entry which is preliminary data.</text>
</comment>
<evidence type="ECO:0000313" key="3">
    <source>
        <dbReference type="Proteomes" id="UP001281761"/>
    </source>
</evidence>
<organism evidence="2 3">
    <name type="scientific">Blattamonas nauphoetae</name>
    <dbReference type="NCBI Taxonomy" id="2049346"/>
    <lineage>
        <taxon>Eukaryota</taxon>
        <taxon>Metamonada</taxon>
        <taxon>Preaxostyla</taxon>
        <taxon>Oxymonadida</taxon>
        <taxon>Blattamonas</taxon>
    </lineage>
</organism>
<reference evidence="2 3" key="1">
    <citation type="journal article" date="2022" name="bioRxiv">
        <title>Genomics of Preaxostyla Flagellates Illuminates Evolutionary Transitions and the Path Towards Mitochondrial Loss.</title>
        <authorList>
            <person name="Novak L.V.F."/>
            <person name="Treitli S.C."/>
            <person name="Pyrih J."/>
            <person name="Halakuc P."/>
            <person name="Pipaliya S.V."/>
            <person name="Vacek V."/>
            <person name="Brzon O."/>
            <person name="Soukal P."/>
            <person name="Eme L."/>
            <person name="Dacks J.B."/>
            <person name="Karnkowska A."/>
            <person name="Elias M."/>
            <person name="Hampl V."/>
        </authorList>
    </citation>
    <scope>NUCLEOTIDE SEQUENCE [LARGE SCALE GENOMIC DNA]</scope>
    <source>
        <strain evidence="2">NAU3</strain>
        <tissue evidence="2">Gut</tissue>
    </source>
</reference>
<dbReference type="EMBL" id="JARBJD010000051">
    <property type="protein sequence ID" value="KAK2956858.1"/>
    <property type="molecule type" value="Genomic_DNA"/>
</dbReference>
<evidence type="ECO:0000256" key="1">
    <source>
        <dbReference type="SAM" id="MobiDB-lite"/>
    </source>
</evidence>
<sequence length="476" mass="52751">MEYESTITLIVLSCPLYSQADQMNLVSATKDVLGCLLLSSVHAGVFIVATCSIGLGLQVDIAWDTDELRTQREWLLVGNGNGLTRFPVWMRLWDKLVWHSIAHCPHTRLDSDMFDSGTLKHPKESQLNGGPDENSLLKLSMFRVDTPVPIAFSPSPGDAGKGEGLDNSEGDEMGSSSNLSTEIDSRWGEEFRSVLSETVSVAQLHRPDDVTLSSVLLVLVAATTVVSSSTRSTLPPASLFANPSRFPALCPIQETVMKWPEVKTTTAVTCEARRPAEAQLCANFGAISVNEGPFVEVKKKESRLRLNPHSFRMDVVEPQRKSRKKIQEILREVDATQELVDLHPDAVKWDQPRIERSSMKEKYVSVSWHNGDRSSIFSSCGQSFTLLEIGLREGQSGDVEFKSSSPFSSDVMSFADRMALLMTRGREHDALSEEELEGAIRGRPTHTVTLLIEKQTNSLESFLKKWSARCKVPAKN</sequence>
<feature type="region of interest" description="Disordered" evidence="1">
    <location>
        <begin position="151"/>
        <end position="182"/>
    </location>
</feature>
<proteinExistence type="predicted"/>